<evidence type="ECO:0000256" key="1">
    <source>
        <dbReference type="SAM" id="Coils"/>
    </source>
</evidence>
<sequence length="574" mass="66719">MEALKKGDIVLNAKQTADLLKSGRAAGHGKAYADGTVGNIRNLISSSLSAYAKGTFSPVAVSHAYAEGSDVKSKWENFIDWIEKRVEKLTHNIEIYTARSEIWKSYTSQNHSINSVMRETQKLLDFRSKASDEYRKKANEVGLSKDLQNKVINGTINMNEYDEATRQQIEDFEEMIEKVREADLAVYELRKELKELAQQKLDNIVDRFEAFRGVHTSSIDVIDEKLNYLDAAGKTYTNSPTYRDLITDKSSELRKTIAQIEKERTAYAKELKKAAKTWGETSTEYYEAEAQLNEIVQELYEAKAELEENEQLRKFGFDQQLQEYQVAWEERALDRLDRSQALREAMNQLLDHDDYRAQIDTLNEAYARYEKQKQLYKDEMVTLAVYSERYQELAEKVNDVEESQADLVLRMEEFADLMRELDWKPFNDQMDAYNKAIDALEHMRSLLNENNFVAIDADITADGYANLMLIAKAMETNKQIVADYKEGIANITEELNNGRISEEEYKKYLDEYTKGIYDATLANEEYKDSILEMYQAQLEAENELLQDNIDKRKEAQKAKQDYYEWDRNIRDKNK</sequence>
<reference evidence="2" key="1">
    <citation type="journal article" date="2021" name="PeerJ">
        <title>Extensive microbial diversity within the chicken gut microbiome revealed by metagenomics and culture.</title>
        <authorList>
            <person name="Gilroy R."/>
            <person name="Ravi A."/>
            <person name="Getino M."/>
            <person name="Pursley I."/>
            <person name="Horton D.L."/>
            <person name="Alikhan N.F."/>
            <person name="Baker D."/>
            <person name="Gharbi K."/>
            <person name="Hall N."/>
            <person name="Watson M."/>
            <person name="Adriaenssens E.M."/>
            <person name="Foster-Nyarko E."/>
            <person name="Jarju S."/>
            <person name="Secka A."/>
            <person name="Antonio M."/>
            <person name="Oren A."/>
            <person name="Chaudhuri R.R."/>
            <person name="La Ragione R."/>
            <person name="Hildebrand F."/>
            <person name="Pallen M.J."/>
        </authorList>
    </citation>
    <scope>NUCLEOTIDE SEQUENCE</scope>
    <source>
        <strain evidence="2">CHK165-8395</strain>
    </source>
</reference>
<keyword evidence="1" id="KW-0175">Coiled coil</keyword>
<name>A0A921FC82_9BACT</name>
<organism evidence="2 3">
    <name type="scientific">Phocaeicola coprocola</name>
    <dbReference type="NCBI Taxonomy" id="310298"/>
    <lineage>
        <taxon>Bacteria</taxon>
        <taxon>Pseudomonadati</taxon>
        <taxon>Bacteroidota</taxon>
        <taxon>Bacteroidia</taxon>
        <taxon>Bacteroidales</taxon>
        <taxon>Bacteroidaceae</taxon>
        <taxon>Phocaeicola</taxon>
    </lineage>
</organism>
<feature type="coiled-coil region" evidence="1">
    <location>
        <begin position="531"/>
        <end position="558"/>
    </location>
</feature>
<feature type="coiled-coil region" evidence="1">
    <location>
        <begin position="162"/>
        <end position="199"/>
    </location>
</feature>
<dbReference type="AlphaFoldDB" id="A0A921FC82"/>
<feature type="non-terminal residue" evidence="2">
    <location>
        <position position="574"/>
    </location>
</feature>
<evidence type="ECO:0000313" key="2">
    <source>
        <dbReference type="EMBL" id="HJF07101.1"/>
    </source>
</evidence>
<evidence type="ECO:0000313" key="3">
    <source>
        <dbReference type="Proteomes" id="UP000718012"/>
    </source>
</evidence>
<dbReference type="Proteomes" id="UP000718012">
    <property type="component" value="Unassembled WGS sequence"/>
</dbReference>
<reference evidence="2" key="2">
    <citation type="submission" date="2021-09" db="EMBL/GenBank/DDBJ databases">
        <authorList>
            <person name="Gilroy R."/>
        </authorList>
    </citation>
    <scope>NUCLEOTIDE SEQUENCE</scope>
    <source>
        <strain evidence="2">CHK165-8395</strain>
    </source>
</reference>
<feature type="coiled-coil region" evidence="1">
    <location>
        <begin position="243"/>
        <end position="312"/>
    </location>
</feature>
<dbReference type="EMBL" id="DYXD01000052">
    <property type="protein sequence ID" value="HJF07101.1"/>
    <property type="molecule type" value="Genomic_DNA"/>
</dbReference>
<proteinExistence type="predicted"/>
<gene>
    <name evidence="2" type="ORF">K8U81_02765</name>
</gene>
<protein>
    <submittedName>
        <fullName evidence="2">Uncharacterized protein</fullName>
    </submittedName>
</protein>
<comment type="caution">
    <text evidence="2">The sequence shown here is derived from an EMBL/GenBank/DDBJ whole genome shotgun (WGS) entry which is preliminary data.</text>
</comment>
<accession>A0A921FC82</accession>
<feature type="coiled-coil region" evidence="1">
    <location>
        <begin position="352"/>
        <end position="403"/>
    </location>
</feature>